<proteinExistence type="predicted"/>
<organism evidence="1 2">
    <name type="scientific">Cladonia borealis</name>
    <dbReference type="NCBI Taxonomy" id="184061"/>
    <lineage>
        <taxon>Eukaryota</taxon>
        <taxon>Fungi</taxon>
        <taxon>Dikarya</taxon>
        <taxon>Ascomycota</taxon>
        <taxon>Pezizomycotina</taxon>
        <taxon>Lecanoromycetes</taxon>
        <taxon>OSLEUM clade</taxon>
        <taxon>Lecanoromycetidae</taxon>
        <taxon>Lecanorales</taxon>
        <taxon>Lecanorineae</taxon>
        <taxon>Cladoniaceae</taxon>
        <taxon>Cladonia</taxon>
    </lineage>
</organism>
<evidence type="ECO:0000313" key="2">
    <source>
        <dbReference type="Proteomes" id="UP001166286"/>
    </source>
</evidence>
<name>A0AA39V7W5_9LECA</name>
<dbReference type="Proteomes" id="UP001166286">
    <property type="component" value="Unassembled WGS sequence"/>
</dbReference>
<comment type="caution">
    <text evidence="1">The sequence shown here is derived from an EMBL/GenBank/DDBJ whole genome shotgun (WGS) entry which is preliminary data.</text>
</comment>
<protein>
    <submittedName>
        <fullName evidence="1">Uncharacterized protein</fullName>
    </submittedName>
</protein>
<dbReference type="EMBL" id="JAFEKC020000014">
    <property type="protein sequence ID" value="KAK0511110.1"/>
    <property type="molecule type" value="Genomic_DNA"/>
</dbReference>
<accession>A0AA39V7W5</accession>
<sequence length="84" mass="9382">MKNAKPGYAPQVPMSGVLLRSPLVADFPDPGIQASKTHGCSGLYIETNHTDFRYYAYTVRTPTDQREITIDKDNIEMVYGNITT</sequence>
<dbReference type="AlphaFoldDB" id="A0AA39V7W5"/>
<reference evidence="1" key="1">
    <citation type="submission" date="2023-03" db="EMBL/GenBank/DDBJ databases">
        <title>Complete genome of Cladonia borealis.</title>
        <authorList>
            <person name="Park H."/>
        </authorList>
    </citation>
    <scope>NUCLEOTIDE SEQUENCE</scope>
    <source>
        <strain evidence="1">ANT050790</strain>
    </source>
</reference>
<gene>
    <name evidence="1" type="ORF">JMJ35_006662</name>
</gene>
<keyword evidence="2" id="KW-1185">Reference proteome</keyword>
<evidence type="ECO:0000313" key="1">
    <source>
        <dbReference type="EMBL" id="KAK0511110.1"/>
    </source>
</evidence>